<protein>
    <recommendedName>
        <fullName evidence="7">Beta-xylosidase</fullName>
    </recommendedName>
</protein>
<accession>A0ABS4JEX1</accession>
<gene>
    <name evidence="5" type="ORF">J2Z69_001262</name>
</gene>
<dbReference type="CDD" id="cd00161">
    <property type="entry name" value="beta-trefoil_Ricin-like"/>
    <property type="match status" value="1"/>
</dbReference>
<evidence type="ECO:0000256" key="1">
    <source>
        <dbReference type="ARBA" id="ARBA00009865"/>
    </source>
</evidence>
<sequence length="483" mass="53658">MNYALKSMKLWWLSLLILLIIGSSYGFTPDAMAGGQDIVNANQWRDTAGNPIQAHAGGALKVGEYYYWYGVERNDDPGKTFKQINMYKSSDLKNWTFVHSLITQNSHPDLISSKIERPKVIYNAATGKYIMWMHYENGADYSLAESAVAESSTIDGDYTFLGHARPQVGGISYESRDCTAFVDDNGVAYFISSSNGNANLNLYRLAPDYKSIQSLQASLFSGQYREAPALIKRNGYYYLLTSGATGWNYNQAKYAYSSSLSTGWSALLSIGSPSTYEGQGNYILPVIGTSGTDYLYMTDRHAGAFGEPFNNGKYVWHKIQFVSDTSLKLDWFPKLTVDTSLGLITKVNQNGGTGLAFKKDFGPDPTYLSISYPEEYSYMSDIKSVESVWEKIAVDETYFILKHKRTGRILHSNLATTNKLDLVDSSVSGPDVQWKLENAGGGYSKIVQRSSGYVMTSYPYGANLSLQPPSNSSNTTKWLLVNE</sequence>
<dbReference type="Gene3D" id="2.115.10.20">
    <property type="entry name" value="Glycosyl hydrolase domain, family 43"/>
    <property type="match status" value="1"/>
</dbReference>
<evidence type="ECO:0000256" key="2">
    <source>
        <dbReference type="ARBA" id="ARBA00022801"/>
    </source>
</evidence>
<keyword evidence="2 4" id="KW-0378">Hydrolase</keyword>
<proteinExistence type="inferred from homology"/>
<dbReference type="SUPFAM" id="SSF50370">
    <property type="entry name" value="Ricin B-like lectins"/>
    <property type="match status" value="1"/>
</dbReference>
<dbReference type="PANTHER" id="PTHR22925">
    <property type="entry name" value="GLYCOSYL HYDROLASE 43 FAMILY MEMBER"/>
    <property type="match status" value="1"/>
</dbReference>
<keyword evidence="6" id="KW-1185">Reference proteome</keyword>
<dbReference type="InterPro" id="IPR035992">
    <property type="entry name" value="Ricin_B-like_lectins"/>
</dbReference>
<dbReference type="InterPro" id="IPR023296">
    <property type="entry name" value="Glyco_hydro_beta-prop_sf"/>
</dbReference>
<name>A0ABS4JEX1_9BACL</name>
<dbReference type="PANTHER" id="PTHR22925:SF3">
    <property type="entry name" value="GLYCOSYL HYDROLASE FAMILY PROTEIN 43"/>
    <property type="match status" value="1"/>
</dbReference>
<dbReference type="SUPFAM" id="SSF75005">
    <property type="entry name" value="Arabinanase/levansucrase/invertase"/>
    <property type="match status" value="1"/>
</dbReference>
<dbReference type="InterPro" id="IPR006710">
    <property type="entry name" value="Glyco_hydro_43"/>
</dbReference>
<dbReference type="Pfam" id="PF04616">
    <property type="entry name" value="Glyco_hydro_43"/>
    <property type="match status" value="1"/>
</dbReference>
<dbReference type="Proteomes" id="UP001519288">
    <property type="component" value="Unassembled WGS sequence"/>
</dbReference>
<evidence type="ECO:0000256" key="4">
    <source>
        <dbReference type="RuleBase" id="RU361187"/>
    </source>
</evidence>
<evidence type="ECO:0000256" key="3">
    <source>
        <dbReference type="ARBA" id="ARBA00023295"/>
    </source>
</evidence>
<dbReference type="CDD" id="cd18822">
    <property type="entry name" value="GH43_CtGH43-like"/>
    <property type="match status" value="1"/>
</dbReference>
<reference evidence="5 6" key="1">
    <citation type="submission" date="2021-03" db="EMBL/GenBank/DDBJ databases">
        <title>Genomic Encyclopedia of Type Strains, Phase IV (KMG-IV): sequencing the most valuable type-strain genomes for metagenomic binning, comparative biology and taxonomic classification.</title>
        <authorList>
            <person name="Goeker M."/>
        </authorList>
    </citation>
    <scope>NUCLEOTIDE SEQUENCE [LARGE SCALE GENOMIC DNA]</scope>
    <source>
        <strain evidence="5 6">DSM 26806</strain>
    </source>
</reference>
<dbReference type="Gene3D" id="2.80.10.50">
    <property type="match status" value="1"/>
</dbReference>
<dbReference type="RefSeq" id="WP_209860101.1">
    <property type="nucleotide sequence ID" value="NZ_JAGGLD010000001.1"/>
</dbReference>
<keyword evidence="3 4" id="KW-0326">Glycosidase</keyword>
<dbReference type="EMBL" id="JAGGLD010000001">
    <property type="protein sequence ID" value="MBP2000243.1"/>
    <property type="molecule type" value="Genomic_DNA"/>
</dbReference>
<evidence type="ECO:0008006" key="7">
    <source>
        <dbReference type="Google" id="ProtNLM"/>
    </source>
</evidence>
<evidence type="ECO:0000313" key="5">
    <source>
        <dbReference type="EMBL" id="MBP2000243.1"/>
    </source>
</evidence>
<organism evidence="5 6">
    <name type="scientific">Paenibacillus shirakamiensis</name>
    <dbReference type="NCBI Taxonomy" id="1265935"/>
    <lineage>
        <taxon>Bacteria</taxon>
        <taxon>Bacillati</taxon>
        <taxon>Bacillota</taxon>
        <taxon>Bacilli</taxon>
        <taxon>Bacillales</taxon>
        <taxon>Paenibacillaceae</taxon>
        <taxon>Paenibacillus</taxon>
    </lineage>
</organism>
<evidence type="ECO:0000313" key="6">
    <source>
        <dbReference type="Proteomes" id="UP001519288"/>
    </source>
</evidence>
<comment type="caution">
    <text evidence="5">The sequence shown here is derived from an EMBL/GenBank/DDBJ whole genome shotgun (WGS) entry which is preliminary data.</text>
</comment>
<comment type="similarity">
    <text evidence="1 4">Belongs to the glycosyl hydrolase 43 family.</text>
</comment>